<comment type="cofactor">
    <cofactor evidence="1">
        <name>FAD</name>
        <dbReference type="ChEBI" id="CHEBI:57692"/>
    </cofactor>
</comment>
<gene>
    <name evidence="6" type="primary">GTR1_1</name>
    <name evidence="6" type="ORF">NEMBOFW57_006211</name>
</gene>
<evidence type="ECO:0000256" key="3">
    <source>
        <dbReference type="ARBA" id="ARBA00023002"/>
    </source>
</evidence>
<evidence type="ECO:0000256" key="5">
    <source>
        <dbReference type="ARBA" id="ARBA00023284"/>
    </source>
</evidence>
<organism evidence="6 7">
    <name type="scientific">Staphylotrichum longicolle</name>
    <dbReference type="NCBI Taxonomy" id="669026"/>
    <lineage>
        <taxon>Eukaryota</taxon>
        <taxon>Fungi</taxon>
        <taxon>Dikarya</taxon>
        <taxon>Ascomycota</taxon>
        <taxon>Pezizomycotina</taxon>
        <taxon>Sordariomycetes</taxon>
        <taxon>Sordariomycetidae</taxon>
        <taxon>Sordariales</taxon>
        <taxon>Chaetomiaceae</taxon>
        <taxon>Staphylotrichum</taxon>
    </lineage>
</organism>
<dbReference type="InterPro" id="IPR046952">
    <property type="entry name" value="GSHR/TRXR-like"/>
</dbReference>
<keyword evidence="3" id="KW-0560">Oxidoreductase</keyword>
<dbReference type="EMBL" id="JAHCVI010000002">
    <property type="protein sequence ID" value="KAG7289834.1"/>
    <property type="molecule type" value="Genomic_DNA"/>
</dbReference>
<dbReference type="GO" id="GO:0050660">
    <property type="term" value="F:flavin adenine dinucleotide binding"/>
    <property type="evidence" value="ECO:0007669"/>
    <property type="project" value="InterPro"/>
</dbReference>
<dbReference type="GO" id="GO:0005829">
    <property type="term" value="C:cytosol"/>
    <property type="evidence" value="ECO:0007669"/>
    <property type="project" value="TreeGrafter"/>
</dbReference>
<name>A0AAD4HWL4_9PEZI</name>
<comment type="caution">
    <text evidence="6">The sequence shown here is derived from an EMBL/GenBank/DDBJ whole genome shotgun (WGS) entry which is preliminary data.</text>
</comment>
<dbReference type="InterPro" id="IPR036188">
    <property type="entry name" value="FAD/NAD-bd_sf"/>
</dbReference>
<keyword evidence="4" id="KW-1015">Disulfide bond</keyword>
<dbReference type="GO" id="GO:0005739">
    <property type="term" value="C:mitochondrion"/>
    <property type="evidence" value="ECO:0007669"/>
    <property type="project" value="TreeGrafter"/>
</dbReference>
<dbReference type="GO" id="GO:0004362">
    <property type="term" value="F:glutathione-disulfide reductase (NADPH) activity"/>
    <property type="evidence" value="ECO:0007669"/>
    <property type="project" value="TreeGrafter"/>
</dbReference>
<sequence>MLPKWNTGGNTVRLQCAHQGKETDFLVIGGGSGGLGAARAASASCVPKKVTFNAAAIAETIHQAKSYCFSLQETAPFDWTTFKQKRDAYIHRLNGIYERNLNNDKVEYVHGWAKVISRNHVKVTLADGTTDPRL</sequence>
<dbReference type="SUPFAM" id="SSF51905">
    <property type="entry name" value="FAD/NAD(P)-binding domain"/>
    <property type="match status" value="1"/>
</dbReference>
<evidence type="ECO:0000256" key="2">
    <source>
        <dbReference type="ARBA" id="ARBA00007532"/>
    </source>
</evidence>
<accession>A0AAD4HWL4</accession>
<keyword evidence="5" id="KW-0676">Redox-active center</keyword>
<dbReference type="PANTHER" id="PTHR42737:SF2">
    <property type="entry name" value="GLUTATHIONE REDUCTASE"/>
    <property type="match status" value="1"/>
</dbReference>
<dbReference type="PANTHER" id="PTHR42737">
    <property type="entry name" value="GLUTATHIONE REDUCTASE"/>
    <property type="match status" value="1"/>
</dbReference>
<evidence type="ECO:0000313" key="7">
    <source>
        <dbReference type="Proteomes" id="UP001197093"/>
    </source>
</evidence>
<keyword evidence="7" id="KW-1185">Reference proteome</keyword>
<dbReference type="Proteomes" id="UP001197093">
    <property type="component" value="Unassembled WGS sequence"/>
</dbReference>
<dbReference type="GO" id="GO:0034599">
    <property type="term" value="P:cellular response to oxidative stress"/>
    <property type="evidence" value="ECO:0007669"/>
    <property type="project" value="TreeGrafter"/>
</dbReference>
<evidence type="ECO:0000256" key="4">
    <source>
        <dbReference type="ARBA" id="ARBA00023157"/>
    </source>
</evidence>
<evidence type="ECO:0000313" key="6">
    <source>
        <dbReference type="EMBL" id="KAG7289834.1"/>
    </source>
</evidence>
<comment type="similarity">
    <text evidence="2">Belongs to the class-I pyridine nucleotide-disulfide oxidoreductase family.</text>
</comment>
<dbReference type="GO" id="GO:0045454">
    <property type="term" value="P:cell redox homeostasis"/>
    <property type="evidence" value="ECO:0007669"/>
    <property type="project" value="InterPro"/>
</dbReference>
<proteinExistence type="inferred from homology"/>
<reference evidence="6" key="1">
    <citation type="submission" date="2023-02" db="EMBL/GenBank/DDBJ databases">
        <authorList>
            <person name="Palmer J.M."/>
        </authorList>
    </citation>
    <scope>NUCLEOTIDE SEQUENCE</scope>
    <source>
        <strain evidence="6">FW57</strain>
    </source>
</reference>
<dbReference type="GO" id="GO:0006749">
    <property type="term" value="P:glutathione metabolic process"/>
    <property type="evidence" value="ECO:0007669"/>
    <property type="project" value="TreeGrafter"/>
</dbReference>
<protein>
    <submittedName>
        <fullName evidence="6">GTP-binding protein gtr1</fullName>
    </submittedName>
</protein>
<dbReference type="Gene3D" id="3.50.50.60">
    <property type="entry name" value="FAD/NAD(P)-binding domain"/>
    <property type="match status" value="1"/>
</dbReference>
<dbReference type="AlphaFoldDB" id="A0AAD4HWL4"/>
<evidence type="ECO:0000256" key="1">
    <source>
        <dbReference type="ARBA" id="ARBA00001974"/>
    </source>
</evidence>